<feature type="region of interest" description="Disordered" evidence="1">
    <location>
        <begin position="106"/>
        <end position="131"/>
    </location>
</feature>
<evidence type="ECO:0000256" key="1">
    <source>
        <dbReference type="SAM" id="MobiDB-lite"/>
    </source>
</evidence>
<protein>
    <submittedName>
        <fullName evidence="2">Uncharacterized protein</fullName>
    </submittedName>
</protein>
<proteinExistence type="predicted"/>
<evidence type="ECO:0000313" key="2">
    <source>
        <dbReference type="EMBL" id="KAJ8974450.1"/>
    </source>
</evidence>
<feature type="compositionally biased region" description="Polar residues" evidence="1">
    <location>
        <begin position="332"/>
        <end position="350"/>
    </location>
</feature>
<organism evidence="2 3">
    <name type="scientific">Molorchus minor</name>
    <dbReference type="NCBI Taxonomy" id="1323400"/>
    <lineage>
        <taxon>Eukaryota</taxon>
        <taxon>Metazoa</taxon>
        <taxon>Ecdysozoa</taxon>
        <taxon>Arthropoda</taxon>
        <taxon>Hexapoda</taxon>
        <taxon>Insecta</taxon>
        <taxon>Pterygota</taxon>
        <taxon>Neoptera</taxon>
        <taxon>Endopterygota</taxon>
        <taxon>Coleoptera</taxon>
        <taxon>Polyphaga</taxon>
        <taxon>Cucujiformia</taxon>
        <taxon>Chrysomeloidea</taxon>
        <taxon>Cerambycidae</taxon>
        <taxon>Lamiinae</taxon>
        <taxon>Monochamini</taxon>
        <taxon>Molorchus</taxon>
    </lineage>
</organism>
<feature type="compositionally biased region" description="Basic and acidic residues" evidence="1">
    <location>
        <begin position="279"/>
        <end position="291"/>
    </location>
</feature>
<reference evidence="2" key="1">
    <citation type="journal article" date="2023" name="Insect Mol. Biol.">
        <title>Genome sequencing provides insights into the evolution of gene families encoding plant cell wall-degrading enzymes in longhorned beetles.</title>
        <authorList>
            <person name="Shin N.R."/>
            <person name="Okamura Y."/>
            <person name="Kirsch R."/>
            <person name="Pauchet Y."/>
        </authorList>
    </citation>
    <scope>NUCLEOTIDE SEQUENCE</scope>
    <source>
        <strain evidence="2">MMC_N1</strain>
    </source>
</reference>
<name>A0ABQ9JA12_9CUCU</name>
<feature type="region of interest" description="Disordered" evidence="1">
    <location>
        <begin position="157"/>
        <end position="183"/>
    </location>
</feature>
<comment type="caution">
    <text evidence="2">The sequence shown here is derived from an EMBL/GenBank/DDBJ whole genome shotgun (WGS) entry which is preliminary data.</text>
</comment>
<feature type="compositionally biased region" description="Low complexity" evidence="1">
    <location>
        <begin position="107"/>
        <end position="123"/>
    </location>
</feature>
<sequence>MVRTLFLQDYGRPSPYSLVNDCQYVRLKAIQRAVMLVIRERDEQKSELMFNNVSLGWETSWAGRSLREMLDFKGHNARFQQRQMQEKEEKLLKLYENQQQRAFKKVSLGSAGSNTSSNSTRSGGSLGGGKVRQMFDERRQKAGVDRSYPLEPLKTKMRSTGSTERNNSTITSKTVARSRVESSATSIINDKPLMNKREVVHSIYNNNNGDESYQEHILYEDANIDLFNSNSHRNIIDMMNDHNLHDTLDDEEMPQIGFDEVDRVYIKDSRNGVNSRSPKQNDLKKPIEPVRKSHGVSPAPRNRLRYLQPTPKISVRTSPSIGAASSPARSVKASSPMSRVTKTGGSATQANKVVGSPNCLFRQSNELSINCHRLRTVGKQRILLVM</sequence>
<gene>
    <name evidence="2" type="ORF">NQ317_014766</name>
</gene>
<dbReference type="Proteomes" id="UP001162164">
    <property type="component" value="Unassembled WGS sequence"/>
</dbReference>
<dbReference type="EMBL" id="JAPWTJ010000992">
    <property type="protein sequence ID" value="KAJ8974450.1"/>
    <property type="molecule type" value="Genomic_DNA"/>
</dbReference>
<accession>A0ABQ9JA12</accession>
<feature type="region of interest" description="Disordered" evidence="1">
    <location>
        <begin position="269"/>
        <end position="350"/>
    </location>
</feature>
<keyword evidence="3" id="KW-1185">Reference proteome</keyword>
<feature type="compositionally biased region" description="Polar residues" evidence="1">
    <location>
        <begin position="158"/>
        <end position="183"/>
    </location>
</feature>
<evidence type="ECO:0000313" key="3">
    <source>
        <dbReference type="Proteomes" id="UP001162164"/>
    </source>
</evidence>